<sequence>MNEPNQPQPARGPVRITVPSRADGFLRQFTALIGGPLGRHSEPGRIDPGFFSVERVIILMTTVGALLMLLAKNPCRINGWTGNNPYAYACYSDWVPLFSARGFAENPWAPFSAAAQFEYPVLMSTVASAVASIIPTGIENRSLLYFDINLLLVAILWMVTVIATLRMTGRRPWDAAMVAIAPGIILAGSINWDMWAVALLALGMLAFARKHTVLAGVLIGLGTAMKIYPFFILGAVLVLAIRTGKFKTFWVTAGTAAATWVLVNLPYALAFPTSFMHFFNFSSERGAGFSSFWHAFNVIADNREGIAQFEAEQISRYGLILFFLCCVGVAVLGLTAKRTPRLASMAFLIIASFVMVNKVYSPQFIVWLIPLFALALPRWREFVIWMLVEVAHFYGVWFYLDSLSAEEAQKAFPETGYVVLVLAHMVMLGYLMFLVARSILDPRHDPIRAVGQDDPLAGPYAGAPDRWTLRGLLAGSKNTNEVAENKS</sequence>
<dbReference type="OMA" id="DADVVYW"/>
<evidence type="ECO:0000313" key="10">
    <source>
        <dbReference type="Proteomes" id="UP000235739"/>
    </source>
</evidence>
<evidence type="ECO:0000256" key="8">
    <source>
        <dbReference type="SAM" id="Phobius"/>
    </source>
</evidence>
<dbReference type="Pfam" id="PF09594">
    <property type="entry name" value="GT87"/>
    <property type="match status" value="1"/>
</dbReference>
<dbReference type="GO" id="GO:0005886">
    <property type="term" value="C:plasma membrane"/>
    <property type="evidence" value="ECO:0007669"/>
    <property type="project" value="UniProtKB-SubCell"/>
</dbReference>
<feature type="transmembrane region" description="Helical" evidence="8">
    <location>
        <begin position="144"/>
        <end position="165"/>
    </location>
</feature>
<dbReference type="InterPro" id="IPR016570">
    <property type="entry name" value="UCP010361"/>
</dbReference>
<feature type="transmembrane region" description="Helical" evidence="8">
    <location>
        <begin position="382"/>
        <end position="400"/>
    </location>
</feature>
<evidence type="ECO:0000256" key="2">
    <source>
        <dbReference type="ARBA" id="ARBA00022475"/>
    </source>
</evidence>
<protein>
    <submittedName>
        <fullName evidence="9">DUF2029 domain-containing protein</fullName>
    </submittedName>
</protein>
<name>A0A2N7S142_9MICC</name>
<comment type="caution">
    <text evidence="9">The sequence shown here is derived from an EMBL/GenBank/DDBJ whole genome shotgun (WGS) entry which is preliminary data.</text>
</comment>
<evidence type="ECO:0000256" key="3">
    <source>
        <dbReference type="ARBA" id="ARBA00022679"/>
    </source>
</evidence>
<dbReference type="EMBL" id="PNQX01000002">
    <property type="protein sequence ID" value="PMQ19860.1"/>
    <property type="molecule type" value="Genomic_DNA"/>
</dbReference>
<dbReference type="GO" id="GO:0016758">
    <property type="term" value="F:hexosyltransferase activity"/>
    <property type="evidence" value="ECO:0007669"/>
    <property type="project" value="InterPro"/>
</dbReference>
<feature type="transmembrane region" description="Helical" evidence="8">
    <location>
        <begin position="342"/>
        <end position="361"/>
    </location>
</feature>
<evidence type="ECO:0000256" key="7">
    <source>
        <dbReference type="ARBA" id="ARBA00024033"/>
    </source>
</evidence>
<evidence type="ECO:0000256" key="1">
    <source>
        <dbReference type="ARBA" id="ARBA00004651"/>
    </source>
</evidence>
<comment type="subcellular location">
    <subcellularLocation>
        <location evidence="1">Cell membrane</location>
        <topology evidence="1">Multi-pass membrane protein</topology>
    </subcellularLocation>
</comment>
<comment type="similarity">
    <text evidence="7">Belongs to the glycosyltransferase 87 family.</text>
</comment>
<keyword evidence="5 8" id="KW-1133">Transmembrane helix</keyword>
<feature type="transmembrane region" description="Helical" evidence="8">
    <location>
        <begin position="213"/>
        <end position="241"/>
    </location>
</feature>
<evidence type="ECO:0000256" key="4">
    <source>
        <dbReference type="ARBA" id="ARBA00022692"/>
    </source>
</evidence>
<keyword evidence="4 8" id="KW-0812">Transmembrane</keyword>
<feature type="transmembrane region" description="Helical" evidence="8">
    <location>
        <begin position="177"/>
        <end position="207"/>
    </location>
</feature>
<feature type="transmembrane region" description="Helical" evidence="8">
    <location>
        <begin position="248"/>
        <end position="269"/>
    </location>
</feature>
<keyword evidence="6 8" id="KW-0472">Membrane</keyword>
<proteinExistence type="inferred from homology"/>
<evidence type="ECO:0000313" key="9">
    <source>
        <dbReference type="EMBL" id="PMQ19860.1"/>
    </source>
</evidence>
<accession>A0A2N7S142</accession>
<keyword evidence="3" id="KW-0808">Transferase</keyword>
<dbReference type="AlphaFoldDB" id="A0A2N7S142"/>
<reference evidence="9 10" key="1">
    <citation type="journal article" date="2017" name="Elife">
        <title>Extensive horizontal gene transfer in cheese-associated bacteria.</title>
        <authorList>
            <person name="Bonham K.S."/>
            <person name="Wolfe B.E."/>
            <person name="Dutton R.J."/>
        </authorList>
    </citation>
    <scope>NUCLEOTIDE SEQUENCE [LARGE SCALE GENOMIC DNA]</scope>
    <source>
        <strain evidence="9 10">JB182</strain>
    </source>
</reference>
<keyword evidence="2" id="KW-1003">Cell membrane</keyword>
<evidence type="ECO:0000256" key="5">
    <source>
        <dbReference type="ARBA" id="ARBA00022989"/>
    </source>
</evidence>
<organism evidence="9 10">
    <name type="scientific">Glutamicibacter arilaitensis</name>
    <dbReference type="NCBI Taxonomy" id="256701"/>
    <lineage>
        <taxon>Bacteria</taxon>
        <taxon>Bacillati</taxon>
        <taxon>Actinomycetota</taxon>
        <taxon>Actinomycetes</taxon>
        <taxon>Micrococcales</taxon>
        <taxon>Micrococcaceae</taxon>
        <taxon>Glutamicibacter</taxon>
    </lineage>
</organism>
<dbReference type="RefSeq" id="WP_013350697.1">
    <property type="nucleotide sequence ID" value="NZ_JABUYH010000006.1"/>
</dbReference>
<feature type="transmembrane region" description="Helical" evidence="8">
    <location>
        <begin position="317"/>
        <end position="336"/>
    </location>
</feature>
<dbReference type="Proteomes" id="UP000235739">
    <property type="component" value="Unassembled WGS sequence"/>
</dbReference>
<gene>
    <name evidence="9" type="ORF">CIK84_14630</name>
</gene>
<dbReference type="InterPro" id="IPR018584">
    <property type="entry name" value="GT87"/>
</dbReference>
<evidence type="ECO:0000256" key="6">
    <source>
        <dbReference type="ARBA" id="ARBA00023136"/>
    </source>
</evidence>
<feature type="transmembrane region" description="Helical" evidence="8">
    <location>
        <begin position="415"/>
        <end position="436"/>
    </location>
</feature>
<dbReference type="PIRSF" id="PIRSF010361">
    <property type="entry name" value="UCP010361"/>
    <property type="match status" value="1"/>
</dbReference>
<dbReference type="GeneID" id="303186940"/>